<reference evidence="2 3" key="1">
    <citation type="journal article" date="2024" name="BMC Genomics">
        <title>De novo assembly and annotation of Popillia japonica's genome with initial clues to its potential as an invasive pest.</title>
        <authorList>
            <person name="Cucini C."/>
            <person name="Boschi S."/>
            <person name="Funari R."/>
            <person name="Cardaioli E."/>
            <person name="Iannotti N."/>
            <person name="Marturano G."/>
            <person name="Paoli F."/>
            <person name="Bruttini M."/>
            <person name="Carapelli A."/>
            <person name="Frati F."/>
            <person name="Nardi F."/>
        </authorList>
    </citation>
    <scope>NUCLEOTIDE SEQUENCE [LARGE SCALE GENOMIC DNA]</scope>
    <source>
        <strain evidence="2">DMR45628</strain>
    </source>
</reference>
<evidence type="ECO:0000313" key="3">
    <source>
        <dbReference type="Proteomes" id="UP001458880"/>
    </source>
</evidence>
<accession>A0AAW1K2I7</accession>
<protein>
    <submittedName>
        <fullName evidence="2">Uncharacterized protein</fullName>
    </submittedName>
</protein>
<keyword evidence="3" id="KW-1185">Reference proteome</keyword>
<proteinExistence type="predicted"/>
<comment type="caution">
    <text evidence="2">The sequence shown here is derived from an EMBL/GenBank/DDBJ whole genome shotgun (WGS) entry which is preliminary data.</text>
</comment>
<dbReference type="AlphaFoldDB" id="A0AAW1K2I7"/>
<dbReference type="Proteomes" id="UP001458880">
    <property type="component" value="Unassembled WGS sequence"/>
</dbReference>
<sequence length="82" mass="8976">MDLSCGSSTQIKSTSEAMLLMKRRTDTEEERCTRKGKDGGYMYCETPAGVLRAGNSHGTDEEEMKGKERCTTSMLGEESGVT</sequence>
<dbReference type="EMBL" id="JASPKY010000261">
    <property type="protein sequence ID" value="KAK9712562.1"/>
    <property type="molecule type" value="Genomic_DNA"/>
</dbReference>
<gene>
    <name evidence="2" type="ORF">QE152_g24808</name>
</gene>
<organism evidence="2 3">
    <name type="scientific">Popillia japonica</name>
    <name type="common">Japanese beetle</name>
    <dbReference type="NCBI Taxonomy" id="7064"/>
    <lineage>
        <taxon>Eukaryota</taxon>
        <taxon>Metazoa</taxon>
        <taxon>Ecdysozoa</taxon>
        <taxon>Arthropoda</taxon>
        <taxon>Hexapoda</taxon>
        <taxon>Insecta</taxon>
        <taxon>Pterygota</taxon>
        <taxon>Neoptera</taxon>
        <taxon>Endopterygota</taxon>
        <taxon>Coleoptera</taxon>
        <taxon>Polyphaga</taxon>
        <taxon>Scarabaeiformia</taxon>
        <taxon>Scarabaeidae</taxon>
        <taxon>Rutelinae</taxon>
        <taxon>Popillia</taxon>
    </lineage>
</organism>
<feature type="region of interest" description="Disordered" evidence="1">
    <location>
        <begin position="52"/>
        <end position="82"/>
    </location>
</feature>
<name>A0AAW1K2I7_POPJA</name>
<evidence type="ECO:0000256" key="1">
    <source>
        <dbReference type="SAM" id="MobiDB-lite"/>
    </source>
</evidence>
<evidence type="ECO:0000313" key="2">
    <source>
        <dbReference type="EMBL" id="KAK9712562.1"/>
    </source>
</evidence>